<gene>
    <name evidence="2" type="ORF">FGO68_gene1139</name>
</gene>
<evidence type="ECO:0000256" key="1">
    <source>
        <dbReference type="SAM" id="SignalP"/>
    </source>
</evidence>
<protein>
    <submittedName>
        <fullName evidence="2">Uncharacterized protein</fullName>
    </submittedName>
</protein>
<keyword evidence="3" id="KW-1185">Reference proteome</keyword>
<proteinExistence type="predicted"/>
<evidence type="ECO:0000313" key="3">
    <source>
        <dbReference type="Proteomes" id="UP000785679"/>
    </source>
</evidence>
<dbReference type="AlphaFoldDB" id="A0A8J8NH10"/>
<feature type="signal peptide" evidence="1">
    <location>
        <begin position="1"/>
        <end position="15"/>
    </location>
</feature>
<reference evidence="2" key="1">
    <citation type="submission" date="2019-06" db="EMBL/GenBank/DDBJ databases">
        <authorList>
            <person name="Zheng W."/>
        </authorList>
    </citation>
    <scope>NUCLEOTIDE SEQUENCE</scope>
    <source>
        <strain evidence="2">QDHG01</strain>
    </source>
</reference>
<accession>A0A8J8NH10</accession>
<comment type="caution">
    <text evidence="2">The sequence shown here is derived from an EMBL/GenBank/DDBJ whole genome shotgun (WGS) entry which is preliminary data.</text>
</comment>
<keyword evidence="1" id="KW-0732">Signal</keyword>
<organism evidence="2 3">
    <name type="scientific">Halteria grandinella</name>
    <dbReference type="NCBI Taxonomy" id="5974"/>
    <lineage>
        <taxon>Eukaryota</taxon>
        <taxon>Sar</taxon>
        <taxon>Alveolata</taxon>
        <taxon>Ciliophora</taxon>
        <taxon>Intramacronucleata</taxon>
        <taxon>Spirotrichea</taxon>
        <taxon>Stichotrichia</taxon>
        <taxon>Sporadotrichida</taxon>
        <taxon>Halteriidae</taxon>
        <taxon>Halteria</taxon>
    </lineage>
</organism>
<dbReference type="Proteomes" id="UP000785679">
    <property type="component" value="Unassembled WGS sequence"/>
</dbReference>
<feature type="chain" id="PRO_5035173191" evidence="1">
    <location>
        <begin position="16"/>
        <end position="153"/>
    </location>
</feature>
<sequence length="153" mass="17327">MLLVSLSVKLAVLHFDCTRQTQDEPFLSWLTLRHCASSELSKDRVWGPQLASQGQTFSLSKMVNLVEAVSLYLLEQVQEALRAWVAHWVKFWQQRALGVAAPVQFSPALMQKVQPPRIHSPQFSEELQVTLGVLMTVGFGEMTRVPFDELFEG</sequence>
<evidence type="ECO:0000313" key="2">
    <source>
        <dbReference type="EMBL" id="TNV74340.1"/>
    </source>
</evidence>
<dbReference type="EMBL" id="RRYP01017110">
    <property type="protein sequence ID" value="TNV74340.1"/>
    <property type="molecule type" value="Genomic_DNA"/>
</dbReference>
<name>A0A8J8NH10_HALGN</name>